<reference evidence="1 2" key="2">
    <citation type="submission" date="2018-11" db="EMBL/GenBank/DDBJ databases">
        <authorList>
            <consortium name="Pathogen Informatics"/>
        </authorList>
    </citation>
    <scope>NUCLEOTIDE SEQUENCE [LARGE SCALE GENOMIC DNA]</scope>
    <source>
        <strain evidence="1">Dakar</strain>
        <strain evidence="2">Dakar, Senegal</strain>
    </source>
</reference>
<evidence type="ECO:0000313" key="2">
    <source>
        <dbReference type="Proteomes" id="UP000279833"/>
    </source>
</evidence>
<reference evidence="3" key="1">
    <citation type="submission" date="2016-06" db="UniProtKB">
        <authorList>
            <consortium name="WormBaseParasite"/>
        </authorList>
    </citation>
    <scope>IDENTIFICATION</scope>
</reference>
<gene>
    <name evidence="1" type="ORF">SCUD_LOCUS9364</name>
</gene>
<evidence type="ECO:0000313" key="1">
    <source>
        <dbReference type="EMBL" id="VDP35252.1"/>
    </source>
</evidence>
<keyword evidence="2" id="KW-1185">Reference proteome</keyword>
<dbReference type="WBParaSite" id="SCUD_0000936401-mRNA-1">
    <property type="protein sequence ID" value="SCUD_0000936401-mRNA-1"/>
    <property type="gene ID" value="SCUD_0000936401"/>
</dbReference>
<dbReference type="Proteomes" id="UP000279833">
    <property type="component" value="Unassembled WGS sequence"/>
</dbReference>
<sequence>MSVGATESARSTTNLANCLTLMIYFGSSVSEFIIFVHRATCSGCSFDKQVLSAAKSQRAGGAKPVSDSFRPVSSFTRFM</sequence>
<organism evidence="3">
    <name type="scientific">Schistosoma curassoni</name>
    <dbReference type="NCBI Taxonomy" id="6186"/>
    <lineage>
        <taxon>Eukaryota</taxon>
        <taxon>Metazoa</taxon>
        <taxon>Spiralia</taxon>
        <taxon>Lophotrochozoa</taxon>
        <taxon>Platyhelminthes</taxon>
        <taxon>Trematoda</taxon>
        <taxon>Digenea</taxon>
        <taxon>Strigeidida</taxon>
        <taxon>Schistosomatoidea</taxon>
        <taxon>Schistosomatidae</taxon>
        <taxon>Schistosoma</taxon>
    </lineage>
</organism>
<dbReference type="AlphaFoldDB" id="A0A183K2Z9"/>
<name>A0A183K2Z9_9TREM</name>
<dbReference type="EMBL" id="UZAK01033187">
    <property type="protein sequence ID" value="VDP35252.1"/>
    <property type="molecule type" value="Genomic_DNA"/>
</dbReference>
<proteinExistence type="predicted"/>
<protein>
    <submittedName>
        <fullName evidence="3">Secreted protein</fullName>
    </submittedName>
</protein>
<accession>A0A183K2Z9</accession>
<evidence type="ECO:0000313" key="3">
    <source>
        <dbReference type="WBParaSite" id="SCUD_0000936401-mRNA-1"/>
    </source>
</evidence>